<keyword evidence="14" id="KW-1185">Reference proteome</keyword>
<keyword evidence="7" id="KW-0560">Oxidoreductase</keyword>
<evidence type="ECO:0000313" key="13">
    <source>
        <dbReference type="EMBL" id="DBA03486.1"/>
    </source>
</evidence>
<dbReference type="InterPro" id="IPR036318">
    <property type="entry name" value="FAD-bd_PCMH-like_sf"/>
</dbReference>
<dbReference type="InterPro" id="IPR006094">
    <property type="entry name" value="Oxid_FAD_bind_N"/>
</dbReference>
<feature type="non-terminal residue" evidence="13">
    <location>
        <position position="1"/>
    </location>
</feature>
<evidence type="ECO:0000256" key="2">
    <source>
        <dbReference type="ARBA" id="ARBA00004173"/>
    </source>
</evidence>
<dbReference type="InterPro" id="IPR016167">
    <property type="entry name" value="FAD-bd_PCMH_sub1"/>
</dbReference>
<evidence type="ECO:0000256" key="4">
    <source>
        <dbReference type="ARBA" id="ARBA00022630"/>
    </source>
</evidence>
<dbReference type="Pfam" id="PF02913">
    <property type="entry name" value="FAD-oxidase_C"/>
    <property type="match status" value="1"/>
</dbReference>
<dbReference type="EMBL" id="DAKRPA010000019">
    <property type="protein sequence ID" value="DBA03486.1"/>
    <property type="molecule type" value="Genomic_DNA"/>
</dbReference>
<dbReference type="InterPro" id="IPR016171">
    <property type="entry name" value="Vanillyl_alc_oxidase_C-sub2"/>
</dbReference>
<keyword evidence="11" id="KW-1133">Transmembrane helix</keyword>
<feature type="transmembrane region" description="Helical" evidence="11">
    <location>
        <begin position="601"/>
        <end position="622"/>
    </location>
</feature>
<dbReference type="GO" id="GO:0071949">
    <property type="term" value="F:FAD binding"/>
    <property type="evidence" value="ECO:0007669"/>
    <property type="project" value="InterPro"/>
</dbReference>
<proteinExistence type="inferred from homology"/>
<evidence type="ECO:0000256" key="3">
    <source>
        <dbReference type="ARBA" id="ARBA00008000"/>
    </source>
</evidence>
<dbReference type="Gene3D" id="3.30.43.10">
    <property type="entry name" value="Uridine Diphospho-n-acetylenolpyruvylglucosamine Reductase, domain 2"/>
    <property type="match status" value="1"/>
</dbReference>
<evidence type="ECO:0000256" key="5">
    <source>
        <dbReference type="ARBA" id="ARBA00022827"/>
    </source>
</evidence>
<sequence length="683" mass="74520">CHPHPATDSVARKGGKLPDRDSDALQCRSQLTKQRFRLHRRHHHHHRAITMWSRLPRARAMQCISQYALQRNFSARRTASPETISALKQLLGDRLSTAGAVCEQHGRDESYHAVAPPDAVAFVQSTEEVSEVLKICSSSQTPVIPFGAGSSLEGHISATYGGISLDMTGMNRILDVAEENMSCRVEAGVTREQLNVDLRATGLFFPVDPGANASLGGMVSTNASGTTTVRYGNMKTNVMGLTAVMPDGRIIKTGSKTRKSSAGYDLTRLLIGSEGTLAVITEIELRLYGIPEAEKTMVCSFNTIKDAVDTCATVMQMGIPVARMELMDENAVDAINKYSKLENPVRPSLIIEHHGSPTEVEEQSAIVQELANEYEAKDIQLATSPEERKKLWHGRHSAWYATLGQLPGSRGLSTDVAVPMSKLADVIVETQADLRESKMIGTIVGHVGDGNFHVMLPFFSNNEAMMKQVKEFSDRLVLRALRAEGTCTGEHGVGNGKMDYLQIEHGDSVGVMLAIKNALDPLNIMNPGKIFYGNKHAASNVYGSKHAAPMPVPASSPAPTAVATATVAAAAAQDHGLQFRPKDFEAMMSSASLQLSVPTEIKILCYLLVLFLFLLFLIVVLWDRYGKEIGELYTPNSVRLAADSAAEVSGRDVADEYTVYQKLPTFFYEYSRSAKKKPPVKTE</sequence>
<evidence type="ECO:0000256" key="1">
    <source>
        <dbReference type="ARBA" id="ARBA00001974"/>
    </source>
</evidence>
<keyword evidence="4" id="KW-0285">Flavoprotein</keyword>
<dbReference type="EC" id="1.1.2.4" evidence="9"/>
<dbReference type="FunFam" id="1.10.45.10:FF:000001">
    <property type="entry name" value="D-lactate dehydrogenase mitochondrial"/>
    <property type="match status" value="1"/>
</dbReference>
<accession>A0AAV2ZB01</accession>
<dbReference type="FunFam" id="3.30.70.2190:FF:000003">
    <property type="entry name" value="Glycolate oxidase, subunit GlcD"/>
    <property type="match status" value="1"/>
</dbReference>
<evidence type="ECO:0000256" key="11">
    <source>
        <dbReference type="SAM" id="Phobius"/>
    </source>
</evidence>
<keyword evidence="11" id="KW-0812">Transmembrane</keyword>
<dbReference type="GO" id="GO:0008720">
    <property type="term" value="F:D-lactate dehydrogenase (NAD+) activity"/>
    <property type="evidence" value="ECO:0007669"/>
    <property type="project" value="TreeGrafter"/>
</dbReference>
<dbReference type="GO" id="GO:0005739">
    <property type="term" value="C:mitochondrion"/>
    <property type="evidence" value="ECO:0007669"/>
    <property type="project" value="UniProtKB-SubCell"/>
</dbReference>
<dbReference type="FunFam" id="3.30.70.2740:FF:000001">
    <property type="entry name" value="D-lactate dehydrogenase mitochondrial"/>
    <property type="match status" value="1"/>
</dbReference>
<evidence type="ECO:0000256" key="6">
    <source>
        <dbReference type="ARBA" id="ARBA00022946"/>
    </source>
</evidence>
<comment type="cofactor">
    <cofactor evidence="1">
        <name>FAD</name>
        <dbReference type="ChEBI" id="CHEBI:57692"/>
    </cofactor>
</comment>
<organism evidence="13 14">
    <name type="scientific">Lagenidium giganteum</name>
    <dbReference type="NCBI Taxonomy" id="4803"/>
    <lineage>
        <taxon>Eukaryota</taxon>
        <taxon>Sar</taxon>
        <taxon>Stramenopiles</taxon>
        <taxon>Oomycota</taxon>
        <taxon>Peronosporomycetes</taxon>
        <taxon>Pythiales</taxon>
        <taxon>Pythiaceae</taxon>
    </lineage>
</organism>
<dbReference type="SUPFAM" id="SSF56176">
    <property type="entry name" value="FAD-binding/transporter-associated domain-like"/>
    <property type="match status" value="1"/>
</dbReference>
<comment type="similarity">
    <text evidence="3">Belongs to the FAD-binding oxidoreductase/transferase type 4 family.</text>
</comment>
<evidence type="ECO:0000256" key="9">
    <source>
        <dbReference type="ARBA" id="ARBA00038897"/>
    </source>
</evidence>
<dbReference type="GO" id="GO:1903457">
    <property type="term" value="P:lactate catabolic process"/>
    <property type="evidence" value="ECO:0007669"/>
    <property type="project" value="TreeGrafter"/>
</dbReference>
<dbReference type="Proteomes" id="UP001146120">
    <property type="component" value="Unassembled WGS sequence"/>
</dbReference>
<dbReference type="Gene3D" id="3.30.70.2740">
    <property type="match status" value="1"/>
</dbReference>
<dbReference type="Gene3D" id="1.10.45.10">
    <property type="entry name" value="Vanillyl-alcohol Oxidase, Chain A, domain 4"/>
    <property type="match status" value="1"/>
</dbReference>
<dbReference type="InterPro" id="IPR004113">
    <property type="entry name" value="FAD-bd_oxidored_4_C"/>
</dbReference>
<evidence type="ECO:0000256" key="7">
    <source>
        <dbReference type="ARBA" id="ARBA00023002"/>
    </source>
</evidence>
<dbReference type="AlphaFoldDB" id="A0AAV2ZB01"/>
<feature type="domain" description="FAD-binding PCMH-type" evidence="12">
    <location>
        <begin position="113"/>
        <end position="290"/>
    </location>
</feature>
<evidence type="ECO:0000259" key="12">
    <source>
        <dbReference type="PROSITE" id="PS51387"/>
    </source>
</evidence>
<keyword evidence="6" id="KW-0809">Transit peptide</keyword>
<dbReference type="FunFam" id="3.30.43.10:FF:000010">
    <property type="entry name" value="probable D-lactate dehydrogenase, mitochondrial"/>
    <property type="match status" value="1"/>
</dbReference>
<dbReference type="PROSITE" id="PS51387">
    <property type="entry name" value="FAD_PCMH"/>
    <property type="match status" value="1"/>
</dbReference>
<comment type="caution">
    <text evidence="13">The sequence shown here is derived from an EMBL/GenBank/DDBJ whole genome shotgun (WGS) entry which is preliminary data.</text>
</comment>
<keyword evidence="5" id="KW-0274">FAD</keyword>
<keyword evidence="11" id="KW-0472">Membrane</keyword>
<reference evidence="13" key="2">
    <citation type="journal article" date="2023" name="Microbiol Resour">
        <title>Decontamination and Annotation of the Draft Genome Sequence of the Oomycete Lagenidium giganteum ARSEF 373.</title>
        <authorList>
            <person name="Morgan W.R."/>
            <person name="Tartar A."/>
        </authorList>
    </citation>
    <scope>NUCLEOTIDE SEQUENCE</scope>
    <source>
        <strain evidence="13">ARSEF 373</strain>
    </source>
</reference>
<dbReference type="Gene3D" id="3.30.465.10">
    <property type="match status" value="1"/>
</dbReference>
<reference evidence="13" key="1">
    <citation type="submission" date="2022-11" db="EMBL/GenBank/DDBJ databases">
        <authorList>
            <person name="Morgan W.R."/>
            <person name="Tartar A."/>
        </authorList>
    </citation>
    <scope>NUCLEOTIDE SEQUENCE</scope>
    <source>
        <strain evidence="13">ARSEF 373</strain>
    </source>
</reference>
<dbReference type="InterPro" id="IPR016166">
    <property type="entry name" value="FAD-bd_PCMH"/>
</dbReference>
<evidence type="ECO:0000256" key="8">
    <source>
        <dbReference type="ARBA" id="ARBA00023128"/>
    </source>
</evidence>
<dbReference type="InterPro" id="IPR016164">
    <property type="entry name" value="FAD-linked_Oxase-like_C"/>
</dbReference>
<dbReference type="GO" id="GO:0004458">
    <property type="term" value="F:D-lactate dehydrogenase (cytochrome) activity"/>
    <property type="evidence" value="ECO:0007669"/>
    <property type="project" value="UniProtKB-EC"/>
</dbReference>
<dbReference type="SUPFAM" id="SSF55103">
    <property type="entry name" value="FAD-linked oxidases, C-terminal domain"/>
    <property type="match status" value="1"/>
</dbReference>
<evidence type="ECO:0000313" key="14">
    <source>
        <dbReference type="Proteomes" id="UP001146120"/>
    </source>
</evidence>
<dbReference type="InterPro" id="IPR016169">
    <property type="entry name" value="FAD-bd_PCMH_sub2"/>
</dbReference>
<dbReference type="PANTHER" id="PTHR11748:SF111">
    <property type="entry name" value="D-LACTATE DEHYDROGENASE, MITOCHONDRIAL-RELATED"/>
    <property type="match status" value="1"/>
</dbReference>
<dbReference type="Pfam" id="PF01565">
    <property type="entry name" value="FAD_binding_4"/>
    <property type="match status" value="1"/>
</dbReference>
<protein>
    <recommendedName>
        <fullName evidence="9">D-lactate dehydrogenase (cytochrome)</fullName>
        <ecNumber evidence="9">1.1.2.4</ecNumber>
    </recommendedName>
</protein>
<gene>
    <name evidence="13" type="ORF">N0F65_002894</name>
</gene>
<dbReference type="PANTHER" id="PTHR11748">
    <property type="entry name" value="D-LACTATE DEHYDROGENASE"/>
    <property type="match status" value="1"/>
</dbReference>
<keyword evidence="8" id="KW-0496">Mitochondrion</keyword>
<evidence type="ECO:0000256" key="10">
    <source>
        <dbReference type="SAM" id="MobiDB-lite"/>
    </source>
</evidence>
<name>A0AAV2ZB01_9STRA</name>
<dbReference type="Gene3D" id="3.30.70.2190">
    <property type="match status" value="1"/>
</dbReference>
<dbReference type="FunFam" id="3.30.465.10:FF:000056">
    <property type="entry name" value="Uncharacterized protein"/>
    <property type="match status" value="1"/>
</dbReference>
<comment type="subcellular location">
    <subcellularLocation>
        <location evidence="2">Mitochondrion</location>
    </subcellularLocation>
</comment>
<feature type="region of interest" description="Disordered" evidence="10">
    <location>
        <begin position="1"/>
        <end position="22"/>
    </location>
</feature>